<comment type="caution">
    <text evidence="2">The sequence shown here is derived from an EMBL/GenBank/DDBJ whole genome shotgun (WGS) entry which is preliminary data.</text>
</comment>
<evidence type="ECO:0000313" key="2">
    <source>
        <dbReference type="EMBL" id="GAC13069.1"/>
    </source>
</evidence>
<organism evidence="2 3">
    <name type="scientific">Aliiglaciecola lipolytica E3</name>
    <dbReference type="NCBI Taxonomy" id="1127673"/>
    <lineage>
        <taxon>Bacteria</taxon>
        <taxon>Pseudomonadati</taxon>
        <taxon>Pseudomonadota</taxon>
        <taxon>Gammaproteobacteria</taxon>
        <taxon>Alteromonadales</taxon>
        <taxon>Alteromonadaceae</taxon>
        <taxon>Aliiglaciecola</taxon>
    </lineage>
</organism>
<reference evidence="2 3" key="1">
    <citation type="journal article" date="2017" name="Antonie Van Leeuwenhoek">
        <title>Rhizobium rhizosphaerae sp. nov., a novel species isolated from rice rhizosphere.</title>
        <authorList>
            <person name="Zhao J.J."/>
            <person name="Zhang J."/>
            <person name="Zhang R.J."/>
            <person name="Zhang C.W."/>
            <person name="Yin H.Q."/>
            <person name="Zhang X.X."/>
        </authorList>
    </citation>
    <scope>NUCLEOTIDE SEQUENCE [LARGE SCALE GENOMIC DNA]</scope>
    <source>
        <strain evidence="2 3">E3</strain>
    </source>
</reference>
<name>K6WX87_9ALTE</name>
<feature type="transmembrane region" description="Helical" evidence="1">
    <location>
        <begin position="45"/>
        <end position="62"/>
    </location>
</feature>
<evidence type="ECO:0000313" key="3">
    <source>
        <dbReference type="Proteomes" id="UP000006334"/>
    </source>
</evidence>
<dbReference type="Proteomes" id="UP000006334">
    <property type="component" value="Unassembled WGS sequence"/>
</dbReference>
<dbReference type="EMBL" id="BAEN01000014">
    <property type="protein sequence ID" value="GAC13069.1"/>
    <property type="molecule type" value="Genomic_DNA"/>
</dbReference>
<gene>
    <name evidence="2" type="ORF">GLIP_0422</name>
</gene>
<sequence>MNSFIVSHFSFNFVFQLDIQCQIAMGYNDVTTETLLPNFPDNLDLFAPLPAGLFYVLYFLLWQYSKNPVKVYV</sequence>
<dbReference type="AlphaFoldDB" id="K6WX87"/>
<proteinExistence type="predicted"/>
<keyword evidence="3" id="KW-1185">Reference proteome</keyword>
<evidence type="ECO:0000256" key="1">
    <source>
        <dbReference type="SAM" id="Phobius"/>
    </source>
</evidence>
<protein>
    <submittedName>
        <fullName evidence="2">Uncharacterized protein</fullName>
    </submittedName>
</protein>
<keyword evidence="1" id="KW-1133">Transmembrane helix</keyword>
<keyword evidence="1" id="KW-0472">Membrane</keyword>
<accession>K6WX87</accession>
<keyword evidence="1" id="KW-0812">Transmembrane</keyword>